<dbReference type="GO" id="GO:0003700">
    <property type="term" value="F:DNA-binding transcription factor activity"/>
    <property type="evidence" value="ECO:0007669"/>
    <property type="project" value="UniProtKB-UniRule"/>
</dbReference>
<dbReference type="Gene3D" id="3.30.160.330">
    <property type="match status" value="1"/>
</dbReference>
<keyword evidence="11 18" id="KW-0238">DNA-binding</keyword>
<dbReference type="Pfam" id="PF00527">
    <property type="entry name" value="E7"/>
    <property type="match status" value="1"/>
</dbReference>
<keyword evidence="15" id="KW-0922">Interferon antiviral system evasion</keyword>
<sequence>MIGQQATLNDIVLQEKPESVSLTCHEILDEEEPNTQPYIITSRCGVCSRMLRIAVRGTSGGIQTLKYLLRDLEVSFVCTKCAIDQRYYG</sequence>
<keyword evidence="13 18" id="KW-0804">Transcription</keyword>
<dbReference type="GO" id="GO:0052170">
    <property type="term" value="P:symbiont-mediated suppression of host innate immune response"/>
    <property type="evidence" value="ECO:0007669"/>
    <property type="project" value="UniProtKB-KW"/>
</dbReference>
<comment type="subcellular location">
    <subcellularLocation>
        <location evidence="18">Host cytoplasm</location>
    </subcellularLocation>
    <subcellularLocation>
        <location evidence="18">Host nucleus</location>
    </subcellularLocation>
    <text evidence="18">Predominantly found in the host nucleus.</text>
</comment>
<evidence type="ECO:0000256" key="18">
    <source>
        <dbReference type="HAMAP-Rule" id="MF_04004"/>
    </source>
</evidence>
<proteinExistence type="inferred from homology"/>
<evidence type="ECO:0000256" key="11">
    <source>
        <dbReference type="ARBA" id="ARBA00023125"/>
    </source>
</evidence>
<evidence type="ECO:0000256" key="8">
    <source>
        <dbReference type="ARBA" id="ARBA00022830"/>
    </source>
</evidence>
<evidence type="ECO:0000256" key="6">
    <source>
        <dbReference type="ARBA" id="ARBA00022723"/>
    </source>
</evidence>
<dbReference type="GO" id="GO:0030430">
    <property type="term" value="C:host cell cytoplasm"/>
    <property type="evidence" value="ECO:0007669"/>
    <property type="project" value="UniProtKB-SubCell"/>
</dbReference>
<accession>A0AAU7E213</accession>
<dbReference type="GO" id="GO:0042025">
    <property type="term" value="C:host cell nucleus"/>
    <property type="evidence" value="ECO:0007669"/>
    <property type="project" value="UniProtKB-SubCell"/>
</dbReference>
<comment type="domain">
    <text evidence="18">The E7 terminal domain is an intrinsically disordered domain, whose flexibility and conformational transitions confer target adaptability to the oncoprotein. It allows adaptation to a variety of protein targets and exposes the PEST degradation sequence that regulates its turnover in the cell.</text>
</comment>
<evidence type="ECO:0000256" key="13">
    <source>
        <dbReference type="ARBA" id="ARBA00023163"/>
    </source>
</evidence>
<protein>
    <recommendedName>
        <fullName evidence="18 19">Protein E7</fullName>
    </recommendedName>
</protein>
<evidence type="ECO:0000313" key="20">
    <source>
        <dbReference type="EMBL" id="XBH24129.1"/>
    </source>
</evidence>
<name>A0AAU7E213_9PAPI</name>
<dbReference type="HAMAP" id="MF_04004">
    <property type="entry name" value="PPV_E7"/>
    <property type="match status" value="1"/>
</dbReference>
<reference evidence="20" key="1">
    <citation type="journal article" date="2024" name="Microbiome">
        <title>Substantial viral diversity in bats and rodents from East Africa: insights into evolution, recombination, and cocirculation.</title>
        <authorList>
            <person name="Wang D."/>
            <person name="Yang X."/>
            <person name="Ren Z."/>
            <person name="Hu B."/>
            <person name="Zhao H."/>
            <person name="Yang K."/>
            <person name="Shi P."/>
            <person name="Zhang Z."/>
            <person name="Feng Q."/>
            <person name="Nawenja C.V."/>
            <person name="Obanda V."/>
            <person name="Robert K."/>
            <person name="Nalikka B."/>
            <person name="Waruhiu C.N."/>
            <person name="Ochola G.O."/>
            <person name="Onyuok S.O."/>
            <person name="Ochieng H."/>
            <person name="Li B."/>
            <person name="Zhu Y."/>
            <person name="Si H."/>
            <person name="Yin J."/>
            <person name="Kristiansen K."/>
            <person name="Jin X."/>
            <person name="Xu X."/>
            <person name="Xiao M."/>
            <person name="Agwanda B."/>
            <person name="Ommeh S."/>
            <person name="Li J."/>
            <person name="Shi Z.L."/>
        </authorList>
    </citation>
    <scope>NUCLEOTIDE SEQUENCE</scope>
    <source>
        <strain evidence="20">6A/Kenya/BAT1227/2015</strain>
    </source>
</reference>
<keyword evidence="14 18" id="KW-1035">Host cytoplasm</keyword>
<evidence type="ECO:0000256" key="9">
    <source>
        <dbReference type="ARBA" id="ARBA00022833"/>
    </source>
</evidence>
<dbReference type="EMBL" id="PP711993">
    <property type="protein sequence ID" value="XBH24129.1"/>
    <property type="molecule type" value="Genomic_DNA"/>
</dbReference>
<evidence type="ECO:0000256" key="5">
    <source>
        <dbReference type="ARBA" id="ARBA00022632"/>
    </source>
</evidence>
<evidence type="ECO:0000256" key="16">
    <source>
        <dbReference type="ARBA" id="ARBA00023280"/>
    </source>
</evidence>
<evidence type="ECO:0000256" key="17">
    <source>
        <dbReference type="ARBA" id="ARBA00023309"/>
    </source>
</evidence>
<evidence type="ECO:0000256" key="14">
    <source>
        <dbReference type="ARBA" id="ARBA00023200"/>
    </source>
</evidence>
<dbReference type="GO" id="GO:0003677">
    <property type="term" value="F:DNA binding"/>
    <property type="evidence" value="ECO:0007669"/>
    <property type="project" value="UniProtKB-UniRule"/>
</dbReference>
<evidence type="ECO:0000256" key="10">
    <source>
        <dbReference type="ARBA" id="ARBA00023015"/>
    </source>
</evidence>
<keyword evidence="3 18" id="KW-1048">Host nucleus</keyword>
<gene>
    <name evidence="18" type="primary">E7</name>
</gene>
<evidence type="ECO:0000256" key="3">
    <source>
        <dbReference type="ARBA" id="ARBA00022562"/>
    </source>
</evidence>
<dbReference type="GO" id="GO:0039502">
    <property type="term" value="P:symbiont-mediated suppression of host type I interferon-mediated signaling pathway"/>
    <property type="evidence" value="ECO:0007669"/>
    <property type="project" value="UniProtKB-UniRule"/>
</dbReference>
<feature type="short sequence motif" description="Nuclear export signal" evidence="18">
    <location>
        <begin position="62"/>
        <end position="70"/>
    </location>
</feature>
<keyword evidence="7 18" id="KW-0863">Zinc-finger</keyword>
<keyword evidence="1 18" id="KW-1121">Modulation of host cell cycle by virus</keyword>
<dbReference type="GO" id="GO:0019904">
    <property type="term" value="F:protein domain specific binding"/>
    <property type="evidence" value="ECO:0007669"/>
    <property type="project" value="UniProtKB-UniRule"/>
</dbReference>
<keyword evidence="16 18" id="KW-0899">Viral immunoevasion</keyword>
<keyword evidence="5 18" id="KW-1090">Inhibition of host innate immune response by virus</keyword>
<keyword evidence="6 18" id="KW-0479">Metal-binding</keyword>
<evidence type="ECO:0000256" key="15">
    <source>
        <dbReference type="ARBA" id="ARBA00023258"/>
    </source>
</evidence>
<evidence type="ECO:0000256" key="19">
    <source>
        <dbReference type="PIRNR" id="PIRNR003407"/>
    </source>
</evidence>
<comment type="caution">
    <text evidence="18">Lacks conserved residue(s) required for the propagation of feature annotation.</text>
</comment>
<comment type="subunit">
    <text evidence="18">Homodimer. Homooligomer. Interacts with host RB1; this interaction induces dissociation of RB1-E2F1 complex thereby disrupting RB1 activity. Interacts with host EP300; this interaction represses EP300 transcriptional activity. Interacts with protein E2; this interaction inhibits E7 oncogenic activity. Interacts with host TMEM173/STING; this interaction impairs the ability of TMEM173/STING to sense cytosolic DNA and promote the production of type I interferon (IFN-alpha and IFN-beta).</text>
</comment>
<keyword evidence="4 18" id="KW-0945">Host-virus interaction</keyword>
<evidence type="ECO:0000256" key="4">
    <source>
        <dbReference type="ARBA" id="ARBA00022581"/>
    </source>
</evidence>
<dbReference type="InterPro" id="IPR000148">
    <property type="entry name" value="Papilloma_E7"/>
</dbReference>
<dbReference type="SUPFAM" id="SSF161234">
    <property type="entry name" value="E7 C-terminal domain-like"/>
    <property type="match status" value="1"/>
</dbReference>
<evidence type="ECO:0000256" key="7">
    <source>
        <dbReference type="ARBA" id="ARBA00022771"/>
    </source>
</evidence>
<evidence type="ECO:0000256" key="2">
    <source>
        <dbReference type="ARBA" id="ARBA00022518"/>
    </source>
</evidence>
<keyword evidence="10 18" id="KW-0805">Transcription regulation</keyword>
<keyword evidence="8 18" id="KW-1114">Inhibition of host interferon signaling pathway by virus</keyword>
<dbReference type="GO" id="GO:0008270">
    <property type="term" value="F:zinc ion binding"/>
    <property type="evidence" value="ECO:0007669"/>
    <property type="project" value="UniProtKB-KW"/>
</dbReference>
<comment type="similarity">
    <text evidence="18 19">Belongs to the papillomaviridae E7 protein family.</text>
</comment>
<comment type="function">
    <text evidence="18">Plays a role in viral genome replication by driving entry of quiescent cells into the cell cycle. Stimulation of progression from G1 to S phase allows the virus to efficiently use the cellular DNA replicating machinery to achieve viral genome replication. E7 protein has both transforming and trans-activating activities. Induces the disassembly of the E2F1 transcription factor from RB1, with subsequent transcriptional activation of E2F1-regulated S-phase genes. Interferes with host histone deacetylation mediated by HDAC1 and HDAC2, leading to transcription activation. Plays also a role in the inhibition of both antiviral and antiproliferative functions of host interferon alpha. Interaction with host TMEM173/STING impairs the ability of TMEM173/STING to sense cytosolic DNA and promote the production of type I interferon (IFN-alpha and IFN-beta).</text>
</comment>
<comment type="PTM">
    <text evidence="18">Highly phosphorylated.</text>
</comment>
<reference evidence="20" key="2">
    <citation type="submission" date="2024-02" db="EMBL/GenBank/DDBJ databases">
        <authorList>
            <person name="Hu B."/>
        </authorList>
    </citation>
    <scope>NUCLEOTIDE SEQUENCE</scope>
    <source>
        <strain evidence="20">6A/Kenya/BAT1227/2015</strain>
    </source>
</reference>
<keyword evidence="17 18" id="KW-1078">G1/S host cell cycle checkpoint dysregulation by virus</keyword>
<evidence type="ECO:0000256" key="1">
    <source>
        <dbReference type="ARBA" id="ARBA00022504"/>
    </source>
</evidence>
<dbReference type="PIRSF" id="PIRSF003407">
    <property type="entry name" value="Papvi_E7"/>
    <property type="match status" value="1"/>
</dbReference>
<dbReference type="GO" id="GO:0006351">
    <property type="term" value="P:DNA-templated transcription"/>
    <property type="evidence" value="ECO:0007669"/>
    <property type="project" value="UniProtKB-UniRule"/>
</dbReference>
<feature type="short sequence motif" description="LXCXE motif; interaction with host RB1 and TMEM173/STING" evidence="18">
    <location>
        <begin position="22"/>
        <end position="26"/>
    </location>
</feature>
<keyword evidence="2 18" id="KW-0244">Early protein</keyword>
<keyword evidence="9 18" id="KW-0862">Zinc</keyword>
<keyword evidence="12 18" id="KW-0010">Activator</keyword>
<comment type="function">
    <text evidence="19">E7 protein has both transforming and trans-activating activities.</text>
</comment>
<evidence type="ECO:0000256" key="12">
    <source>
        <dbReference type="ARBA" id="ARBA00023159"/>
    </source>
</evidence>
<organism evidence="20">
    <name type="scientific">Mops bat papillomavirus</name>
    <dbReference type="NCBI Taxonomy" id="3141892"/>
    <lineage>
        <taxon>Viruses</taxon>
        <taxon>Monodnaviria</taxon>
        <taxon>Shotokuvirae</taxon>
        <taxon>Cossaviricota</taxon>
        <taxon>Papovaviricetes</taxon>
        <taxon>Zurhausenvirales</taxon>
        <taxon>Papillomaviridae</taxon>
    </lineage>
</organism>
<dbReference type="GO" id="GO:0039645">
    <property type="term" value="P:symbiont-mediated perturbation of host cell cycle G1/S transition checkpoint"/>
    <property type="evidence" value="ECO:0007669"/>
    <property type="project" value="UniProtKB-UniRule"/>
</dbReference>